<sequence length="102" mass="11047">MNKSYMGTTATAVGVDDAREPELAVIITSLLEITARLEIHGGDLMSFEPKVCLNGVKPTPEVGPIGELSDNYGDRLRHIVGRLRAVDEEQLGPAVVMLRAFL</sequence>
<evidence type="ECO:0000313" key="1">
    <source>
        <dbReference type="EMBL" id="KKN03604.1"/>
    </source>
</evidence>
<reference evidence="1" key="1">
    <citation type="journal article" date="2015" name="Nature">
        <title>Complex archaea that bridge the gap between prokaryotes and eukaryotes.</title>
        <authorList>
            <person name="Spang A."/>
            <person name="Saw J.H."/>
            <person name="Jorgensen S.L."/>
            <person name="Zaremba-Niedzwiedzka K."/>
            <person name="Martijn J."/>
            <person name="Lind A.E."/>
            <person name="van Eijk R."/>
            <person name="Schleper C."/>
            <person name="Guy L."/>
            <person name="Ettema T.J."/>
        </authorList>
    </citation>
    <scope>NUCLEOTIDE SEQUENCE</scope>
</reference>
<dbReference type="AlphaFoldDB" id="A0A0F9MCU1"/>
<dbReference type="EMBL" id="LAZR01005016">
    <property type="protein sequence ID" value="KKN03604.1"/>
    <property type="molecule type" value="Genomic_DNA"/>
</dbReference>
<gene>
    <name evidence="1" type="ORF">LCGC14_1105920</name>
</gene>
<protein>
    <submittedName>
        <fullName evidence="1">Uncharacterized protein</fullName>
    </submittedName>
</protein>
<comment type="caution">
    <text evidence="1">The sequence shown here is derived from an EMBL/GenBank/DDBJ whole genome shotgun (WGS) entry which is preliminary data.</text>
</comment>
<proteinExistence type="predicted"/>
<organism evidence="1">
    <name type="scientific">marine sediment metagenome</name>
    <dbReference type="NCBI Taxonomy" id="412755"/>
    <lineage>
        <taxon>unclassified sequences</taxon>
        <taxon>metagenomes</taxon>
        <taxon>ecological metagenomes</taxon>
    </lineage>
</organism>
<accession>A0A0F9MCU1</accession>
<name>A0A0F9MCU1_9ZZZZ</name>